<feature type="domain" description="RNA polymerase sigma-70 region 2" evidence="6">
    <location>
        <begin position="19"/>
        <end position="78"/>
    </location>
</feature>
<dbReference type="Pfam" id="PF08281">
    <property type="entry name" value="Sigma70_r4_2"/>
    <property type="match status" value="1"/>
</dbReference>
<evidence type="ECO:0000256" key="5">
    <source>
        <dbReference type="ARBA" id="ARBA00023163"/>
    </source>
</evidence>
<keyword evidence="2" id="KW-0805">Transcription regulation</keyword>
<comment type="similarity">
    <text evidence="1">Belongs to the sigma-70 factor family. ECF subfamily.</text>
</comment>
<reference evidence="8 9" key="1">
    <citation type="submission" date="2024-09" db="EMBL/GenBank/DDBJ databases">
        <authorList>
            <person name="Sun Q."/>
            <person name="Mori K."/>
        </authorList>
    </citation>
    <scope>NUCLEOTIDE SEQUENCE [LARGE SCALE GENOMIC DNA]</scope>
    <source>
        <strain evidence="8 9">CGMCC 1.15906</strain>
    </source>
</reference>
<keyword evidence="4" id="KW-0238">DNA-binding</keyword>
<organism evidence="8 9">
    <name type="scientific">Kribbella deserti</name>
    <dbReference type="NCBI Taxonomy" id="1926257"/>
    <lineage>
        <taxon>Bacteria</taxon>
        <taxon>Bacillati</taxon>
        <taxon>Actinomycetota</taxon>
        <taxon>Actinomycetes</taxon>
        <taxon>Propionibacteriales</taxon>
        <taxon>Kribbellaceae</taxon>
        <taxon>Kribbella</taxon>
    </lineage>
</organism>
<gene>
    <name evidence="8" type="ORF">ACFFGN_08660</name>
</gene>
<dbReference type="InterPro" id="IPR013249">
    <property type="entry name" value="RNA_pol_sigma70_r4_t2"/>
</dbReference>
<comment type="caution">
    <text evidence="8">The sequence shown here is derived from an EMBL/GenBank/DDBJ whole genome shotgun (WGS) entry which is preliminary data.</text>
</comment>
<evidence type="ECO:0000256" key="2">
    <source>
        <dbReference type="ARBA" id="ARBA00023015"/>
    </source>
</evidence>
<dbReference type="NCBIfam" id="TIGR02983">
    <property type="entry name" value="SigE-fam_strep"/>
    <property type="match status" value="1"/>
</dbReference>
<keyword evidence="5" id="KW-0804">Transcription</keyword>
<dbReference type="SUPFAM" id="SSF88659">
    <property type="entry name" value="Sigma3 and sigma4 domains of RNA polymerase sigma factors"/>
    <property type="match status" value="1"/>
</dbReference>
<dbReference type="NCBIfam" id="TIGR02937">
    <property type="entry name" value="sigma70-ECF"/>
    <property type="match status" value="1"/>
</dbReference>
<dbReference type="RefSeq" id="WP_380044962.1">
    <property type="nucleotide sequence ID" value="NZ_JBHLTC010000009.1"/>
</dbReference>
<protein>
    <submittedName>
        <fullName evidence="8">SigE family RNA polymerase sigma factor</fullName>
    </submittedName>
</protein>
<dbReference type="InterPro" id="IPR007627">
    <property type="entry name" value="RNA_pol_sigma70_r2"/>
</dbReference>
<dbReference type="InterPro" id="IPR014284">
    <property type="entry name" value="RNA_pol_sigma-70_dom"/>
</dbReference>
<evidence type="ECO:0000256" key="3">
    <source>
        <dbReference type="ARBA" id="ARBA00023082"/>
    </source>
</evidence>
<accession>A0ABV6QHL3</accession>
<evidence type="ECO:0000259" key="6">
    <source>
        <dbReference type="Pfam" id="PF04542"/>
    </source>
</evidence>
<name>A0ABV6QHL3_9ACTN</name>
<dbReference type="InterPro" id="IPR013325">
    <property type="entry name" value="RNA_pol_sigma_r2"/>
</dbReference>
<dbReference type="Pfam" id="PF04542">
    <property type="entry name" value="Sigma70_r2"/>
    <property type="match status" value="1"/>
</dbReference>
<evidence type="ECO:0000313" key="9">
    <source>
        <dbReference type="Proteomes" id="UP001589890"/>
    </source>
</evidence>
<dbReference type="InterPro" id="IPR036388">
    <property type="entry name" value="WH-like_DNA-bd_sf"/>
</dbReference>
<dbReference type="InterPro" id="IPR039425">
    <property type="entry name" value="RNA_pol_sigma-70-like"/>
</dbReference>
<dbReference type="Proteomes" id="UP001589890">
    <property type="component" value="Unassembled WGS sequence"/>
</dbReference>
<dbReference type="Gene3D" id="1.10.1740.10">
    <property type="match status" value="1"/>
</dbReference>
<sequence>MLDKQQEFAEFVAGAAASLQRTAYLVCADEHHAADAVQDGLTKVYLAWSRVNRTGNVLGYARRAVVNAAIDTSRRPWRRERVTAELPERMGEPDGVTAYVERDEVLAALAQLPPRRRACVVLRYYEDLSVEETAAMLGCSTGTVKSQTARGIDTLRQALAALQSAEAGMGQA</sequence>
<evidence type="ECO:0000256" key="4">
    <source>
        <dbReference type="ARBA" id="ARBA00023125"/>
    </source>
</evidence>
<dbReference type="CDD" id="cd06171">
    <property type="entry name" value="Sigma70_r4"/>
    <property type="match status" value="1"/>
</dbReference>
<dbReference type="InterPro" id="IPR013324">
    <property type="entry name" value="RNA_pol_sigma_r3/r4-like"/>
</dbReference>
<dbReference type="InterPro" id="IPR014325">
    <property type="entry name" value="RNA_pol_sigma-E_actinobac"/>
</dbReference>
<evidence type="ECO:0000259" key="7">
    <source>
        <dbReference type="Pfam" id="PF08281"/>
    </source>
</evidence>
<dbReference type="SUPFAM" id="SSF88946">
    <property type="entry name" value="Sigma2 domain of RNA polymerase sigma factors"/>
    <property type="match status" value="1"/>
</dbReference>
<feature type="domain" description="RNA polymerase sigma factor 70 region 4 type 2" evidence="7">
    <location>
        <begin position="103"/>
        <end position="152"/>
    </location>
</feature>
<dbReference type="PANTHER" id="PTHR43133">
    <property type="entry name" value="RNA POLYMERASE ECF-TYPE SIGMA FACTO"/>
    <property type="match status" value="1"/>
</dbReference>
<keyword evidence="9" id="KW-1185">Reference proteome</keyword>
<proteinExistence type="inferred from homology"/>
<evidence type="ECO:0000313" key="8">
    <source>
        <dbReference type="EMBL" id="MFC0624132.1"/>
    </source>
</evidence>
<dbReference type="EMBL" id="JBHLTC010000009">
    <property type="protein sequence ID" value="MFC0624132.1"/>
    <property type="molecule type" value="Genomic_DNA"/>
</dbReference>
<keyword evidence="3" id="KW-0731">Sigma factor</keyword>
<dbReference type="Gene3D" id="1.10.10.10">
    <property type="entry name" value="Winged helix-like DNA-binding domain superfamily/Winged helix DNA-binding domain"/>
    <property type="match status" value="1"/>
</dbReference>
<evidence type="ECO:0000256" key="1">
    <source>
        <dbReference type="ARBA" id="ARBA00010641"/>
    </source>
</evidence>
<dbReference type="PANTHER" id="PTHR43133:SF50">
    <property type="entry name" value="ECF RNA POLYMERASE SIGMA FACTOR SIGM"/>
    <property type="match status" value="1"/>
</dbReference>